<evidence type="ECO:0000313" key="4">
    <source>
        <dbReference type="EMBL" id="APG49352.1"/>
    </source>
</evidence>
<dbReference type="EMBL" id="CP016368">
    <property type="protein sequence ID" value="APG49352.1"/>
    <property type="molecule type" value="Genomic_DNA"/>
</dbReference>
<dbReference type="GO" id="GO:0005576">
    <property type="term" value="C:extracellular region"/>
    <property type="evidence" value="ECO:0007669"/>
    <property type="project" value="UniProtKB-SubCell"/>
</dbReference>
<evidence type="ECO:0000256" key="3">
    <source>
        <dbReference type="SAM" id="MobiDB-lite"/>
    </source>
</evidence>
<dbReference type="AlphaFoldDB" id="A0A1L3IB99"/>
<gene>
    <name evidence="4" type="ORF">PhaeoP97_04002</name>
</gene>
<dbReference type="InterPro" id="IPR001343">
    <property type="entry name" value="Hemolysn_Ca-bd"/>
</dbReference>
<dbReference type="PRINTS" id="PR00313">
    <property type="entry name" value="CABNDNGRPT"/>
</dbReference>
<keyword evidence="4" id="KW-0614">Plasmid</keyword>
<reference evidence="5" key="1">
    <citation type="submission" date="2016-07" db="EMBL/GenBank/DDBJ databases">
        <title>Phaeobacter portensis sp. nov., a tropodithietic acid producing bacterium isolated from a German harbor.</title>
        <authorList>
            <person name="Freese H.M."/>
            <person name="Bunk B."/>
            <person name="Breider S."/>
            <person name="Brinkhoff T."/>
        </authorList>
    </citation>
    <scope>NUCLEOTIDE SEQUENCE [LARGE SCALE GENOMIC DNA]</scope>
    <source>
        <strain evidence="5">P97</strain>
        <plasmid evidence="5">pp97_d</plasmid>
    </source>
</reference>
<dbReference type="PROSITE" id="PS00330">
    <property type="entry name" value="HEMOLYSIN_CALCIUM"/>
    <property type="match status" value="4"/>
</dbReference>
<dbReference type="OrthoDB" id="7877392at2"/>
<feature type="region of interest" description="Disordered" evidence="3">
    <location>
        <begin position="226"/>
        <end position="261"/>
    </location>
</feature>
<feature type="compositionally biased region" description="Basic and acidic residues" evidence="3">
    <location>
        <begin position="363"/>
        <end position="375"/>
    </location>
</feature>
<dbReference type="KEGG" id="php:PhaeoP97_04002"/>
<dbReference type="Gene3D" id="2.150.10.10">
    <property type="entry name" value="Serralysin-like metalloprotease, C-terminal"/>
    <property type="match status" value="3"/>
</dbReference>
<protein>
    <submittedName>
        <fullName evidence="4">Hemolysin-like protein</fullName>
    </submittedName>
</protein>
<keyword evidence="5" id="KW-1185">Reference proteome</keyword>
<dbReference type="InterPro" id="IPR050557">
    <property type="entry name" value="RTX_toxin/Mannuronan_C5-epim"/>
</dbReference>
<dbReference type="PANTHER" id="PTHR38340">
    <property type="entry name" value="S-LAYER PROTEIN"/>
    <property type="match status" value="1"/>
</dbReference>
<dbReference type="Proteomes" id="UP000183859">
    <property type="component" value="Plasmid pP97_d"/>
</dbReference>
<comment type="subcellular location">
    <subcellularLocation>
        <location evidence="1">Secreted</location>
    </subcellularLocation>
</comment>
<dbReference type="PANTHER" id="PTHR38340:SF1">
    <property type="entry name" value="S-LAYER PROTEIN"/>
    <property type="match status" value="1"/>
</dbReference>
<name>A0A1L3IB99_9RHOB</name>
<feature type="region of interest" description="Disordered" evidence="3">
    <location>
        <begin position="349"/>
        <end position="395"/>
    </location>
</feature>
<dbReference type="RefSeq" id="WP_072506933.1">
    <property type="nucleotide sequence ID" value="NZ_CP016368.1"/>
</dbReference>
<keyword evidence="2" id="KW-0964">Secreted</keyword>
<evidence type="ECO:0000313" key="5">
    <source>
        <dbReference type="Proteomes" id="UP000183859"/>
    </source>
</evidence>
<sequence>MANINVPTGETFVAGSTGDDAVSLTDAVTFAAASTLDGNGGADTLTLEDNALAALMAGANAEVSYDADTDTWTLDDDTTAGFAASLTEGFTSVTFSDGATIEAGVASTGVINPAAGDADGTPLALATTTSYDWDGEATTTTDFTATSIVSVDGQDVATVGNNFTNTDGAFSVSGTGLAFTANTAAIAAQGNVGEDATFSYVVVLSDGTNTQTVTVTFEETIPFTTGDDSWTATEGSADVDETNDFGSEDAGNDTFNGDDQDNTLIAGAGNDTLIGGNGNDDLNGGDDVNVLRGGNGNDTLTAGDDDGNILGGGAGADEITGGAGADMIFGGNGDDGTLDGLGGNDIINGGDGDDNLDGGADNDTLKGGDGDDDLRGGTGDDELRGGAGEDSITGGDGADMIYTSLGGDELTGGNDDDTFVLKAGTGATTITDFGTDADKLNVEELGYNDLDDVLAVAYETSEGVTIAIDADTTVTLTGVALGDLAAADFDFA</sequence>
<geneLocation type="plasmid" evidence="5">
    <name>pp97_d</name>
</geneLocation>
<proteinExistence type="predicted"/>
<organism evidence="4 5">
    <name type="scientific">Phaeobacter porticola</name>
    <dbReference type="NCBI Taxonomy" id="1844006"/>
    <lineage>
        <taxon>Bacteria</taxon>
        <taxon>Pseudomonadati</taxon>
        <taxon>Pseudomonadota</taxon>
        <taxon>Alphaproteobacteria</taxon>
        <taxon>Rhodobacterales</taxon>
        <taxon>Roseobacteraceae</taxon>
        <taxon>Phaeobacter</taxon>
    </lineage>
</organism>
<dbReference type="GO" id="GO:0005509">
    <property type="term" value="F:calcium ion binding"/>
    <property type="evidence" value="ECO:0007669"/>
    <property type="project" value="InterPro"/>
</dbReference>
<accession>A0A1L3IB99</accession>
<evidence type="ECO:0000256" key="1">
    <source>
        <dbReference type="ARBA" id="ARBA00004613"/>
    </source>
</evidence>
<evidence type="ECO:0000256" key="2">
    <source>
        <dbReference type="ARBA" id="ARBA00022525"/>
    </source>
</evidence>
<feature type="compositionally biased region" description="Acidic residues" evidence="3">
    <location>
        <begin position="237"/>
        <end position="261"/>
    </location>
</feature>
<dbReference type="InterPro" id="IPR011049">
    <property type="entry name" value="Serralysin-like_metalloprot_C"/>
</dbReference>
<dbReference type="SUPFAM" id="SSF51120">
    <property type="entry name" value="beta-Roll"/>
    <property type="match status" value="3"/>
</dbReference>
<dbReference type="InterPro" id="IPR018511">
    <property type="entry name" value="Hemolysin-typ_Ca-bd_CS"/>
</dbReference>
<dbReference type="Pfam" id="PF00353">
    <property type="entry name" value="HemolysinCabind"/>
    <property type="match status" value="4"/>
</dbReference>